<dbReference type="InterPro" id="IPR012910">
    <property type="entry name" value="Plug_dom"/>
</dbReference>
<dbReference type="RefSeq" id="WP_386095132.1">
    <property type="nucleotide sequence ID" value="NZ_JBHUOZ010000001.1"/>
</dbReference>
<evidence type="ECO:0000313" key="13">
    <source>
        <dbReference type="EMBL" id="MFD2918691.1"/>
    </source>
</evidence>
<evidence type="ECO:0000256" key="1">
    <source>
        <dbReference type="ARBA" id="ARBA00004571"/>
    </source>
</evidence>
<evidence type="ECO:0000256" key="8">
    <source>
        <dbReference type="PROSITE-ProRule" id="PRU01360"/>
    </source>
</evidence>
<keyword evidence="6 8" id="KW-0472">Membrane</keyword>
<dbReference type="InterPro" id="IPR023996">
    <property type="entry name" value="TonB-dep_OMP_SusC/RagA"/>
</dbReference>
<feature type="domain" description="TonB-dependent receptor plug" evidence="12">
    <location>
        <begin position="115"/>
        <end position="222"/>
    </location>
</feature>
<dbReference type="Pfam" id="PF07715">
    <property type="entry name" value="Plug"/>
    <property type="match status" value="1"/>
</dbReference>
<evidence type="ECO:0000256" key="7">
    <source>
        <dbReference type="ARBA" id="ARBA00023237"/>
    </source>
</evidence>
<keyword evidence="5 9" id="KW-0798">TonB box</keyword>
<dbReference type="Pfam" id="PF00593">
    <property type="entry name" value="TonB_dep_Rec_b-barrel"/>
    <property type="match status" value="1"/>
</dbReference>
<dbReference type="SUPFAM" id="SSF56935">
    <property type="entry name" value="Porins"/>
    <property type="match status" value="1"/>
</dbReference>
<keyword evidence="10" id="KW-0732">Signal</keyword>
<dbReference type="Gene3D" id="2.170.130.10">
    <property type="entry name" value="TonB-dependent receptor, plug domain"/>
    <property type="match status" value="1"/>
</dbReference>
<protein>
    <submittedName>
        <fullName evidence="13">SusC/RagA family TonB-linked outer membrane protein</fullName>
    </submittedName>
</protein>
<dbReference type="InterPro" id="IPR036942">
    <property type="entry name" value="Beta-barrel_TonB_sf"/>
</dbReference>
<feature type="signal peptide" evidence="10">
    <location>
        <begin position="1"/>
        <end position="20"/>
    </location>
</feature>
<gene>
    <name evidence="13" type="ORF">ACFS6H_03145</name>
</gene>
<organism evidence="13 14">
    <name type="scientific">Terrimonas rubra</name>
    <dbReference type="NCBI Taxonomy" id="1035890"/>
    <lineage>
        <taxon>Bacteria</taxon>
        <taxon>Pseudomonadati</taxon>
        <taxon>Bacteroidota</taxon>
        <taxon>Chitinophagia</taxon>
        <taxon>Chitinophagales</taxon>
        <taxon>Chitinophagaceae</taxon>
        <taxon>Terrimonas</taxon>
    </lineage>
</organism>
<dbReference type="InterPro" id="IPR037066">
    <property type="entry name" value="Plug_dom_sf"/>
</dbReference>
<dbReference type="InterPro" id="IPR000531">
    <property type="entry name" value="Beta-barrel_TonB"/>
</dbReference>
<proteinExistence type="inferred from homology"/>
<evidence type="ECO:0000313" key="14">
    <source>
        <dbReference type="Proteomes" id="UP001597511"/>
    </source>
</evidence>
<dbReference type="NCBIfam" id="TIGR04057">
    <property type="entry name" value="SusC_RagA_signa"/>
    <property type="match status" value="1"/>
</dbReference>
<dbReference type="InterPro" id="IPR023997">
    <property type="entry name" value="TonB-dep_OMP_SusC/RagA_CS"/>
</dbReference>
<sequence>MKKVLLVCFWLMCSNMLLLAQNKTVSGTVTEEDGTPLAGVTVTLEGGTKTSVTTNKDGKFSIQVPTTGEQKLVLSHAGFVPKTINTGESPITVALQKELQSLDDVVVIGYQTVKRRDLVNSVSSISAKDIKDIPINSTAEALTGRLAGVQITMSEGSPDAEATIRVRGGGSITQDNSPLYIVDGIQVENALNVLAPQDIQNIDVLKDASATAIYGARGANGVVIITTKAGRNMKPVVTYNALAGTRRLANKLDVMKPYDFVMYQYERTRSSQADRDGFLNTYGTYDDIELYKDAPFVDWQALNLGRNAMMQTHNVSLTGGSATTKYNASLTSNKEDGVMRNSDFDRKLVSLKLDQTINDKAKAGVAVRYNYTNVRGAGTSNAGSSSLNQLRQSIKNRPILMNDANVLDYDPDYADATNANSLSLVNPLLLNDATYRRRLNTTLNLSGYVSYDFNKYVSFKTTLGVDLYNTRQESFDDTLTSNARSNFEMPIAGIKTASTTSINNSNVLTFTMNKSGTNFSKRNDLDVILGHELYQTTIRANETVVKYFPVGVTAKQALSNMGMAQTPVGGLQPLPTSNELQAKLVSFFGRINYTFDKKYMLMLTVRSDGSSKFAEQNRWGYFPSGSFAWRLSEEDFIKNLSPAISDLKFRVSYGQAGNNRIDDFLYLTQYVSNPSVSAINAFYSLNNGIIPPFYSPELANENLKWETTISQNIGFDISLWRNRFSLSADYYHNKTRDLLVDVTVPSSSGYTTQVQNVGSTYNRGFEFQLSGAPISKKDFSWNSSLNVSFNKNKITSLGAYQNSFLFSSGWGGGNQPSDFLVRVGQPVGVIWGLVTDGYYKVEDFDYSGGVYTLKPGIPSNQGITSVAPRPGSLKFKDISGQGPDGKPDGKPDGVVDDLDRTIIGNTQPKFFGGWNHQLTYKNFDLSVFLNFQFGNDVYNANKLEFTSGYTPNSNLLAMMNDRWRNVDAQGQVVTDPTQLEAMNANAKLWSPLTTASSFYVHSWAVEDGSFLRVNNVTLGYTLPRNWLNRVKVKSLRVYGTVNNLAIITNYTGYDPEVNTRRGTPLTPGVDYSAYPRSRAFIVGANLSF</sequence>
<dbReference type="PROSITE" id="PS52016">
    <property type="entry name" value="TONB_DEPENDENT_REC_3"/>
    <property type="match status" value="1"/>
</dbReference>
<dbReference type="Pfam" id="PF13620">
    <property type="entry name" value="CarboxypepD_reg"/>
    <property type="match status" value="1"/>
</dbReference>
<keyword evidence="4 8" id="KW-0812">Transmembrane</keyword>
<name>A0ABW6A286_9BACT</name>
<keyword evidence="14" id="KW-1185">Reference proteome</keyword>
<keyword evidence="3 8" id="KW-1134">Transmembrane beta strand</keyword>
<feature type="domain" description="TonB-dependent receptor-like beta-barrel" evidence="11">
    <location>
        <begin position="405"/>
        <end position="1044"/>
    </location>
</feature>
<keyword evidence="7 8" id="KW-0998">Cell outer membrane</keyword>
<dbReference type="Gene3D" id="2.60.40.1120">
    <property type="entry name" value="Carboxypeptidase-like, regulatory domain"/>
    <property type="match status" value="1"/>
</dbReference>
<reference evidence="14" key="1">
    <citation type="journal article" date="2019" name="Int. J. Syst. Evol. Microbiol.">
        <title>The Global Catalogue of Microorganisms (GCM) 10K type strain sequencing project: providing services to taxonomists for standard genome sequencing and annotation.</title>
        <authorList>
            <consortium name="The Broad Institute Genomics Platform"/>
            <consortium name="The Broad Institute Genome Sequencing Center for Infectious Disease"/>
            <person name="Wu L."/>
            <person name="Ma J."/>
        </authorList>
    </citation>
    <scope>NUCLEOTIDE SEQUENCE [LARGE SCALE GENOMIC DNA]</scope>
    <source>
        <strain evidence="14">KCTC 23299</strain>
    </source>
</reference>
<evidence type="ECO:0000256" key="3">
    <source>
        <dbReference type="ARBA" id="ARBA00022452"/>
    </source>
</evidence>
<evidence type="ECO:0000259" key="12">
    <source>
        <dbReference type="Pfam" id="PF07715"/>
    </source>
</evidence>
<dbReference type="SUPFAM" id="SSF49464">
    <property type="entry name" value="Carboxypeptidase regulatory domain-like"/>
    <property type="match status" value="1"/>
</dbReference>
<evidence type="ECO:0000256" key="2">
    <source>
        <dbReference type="ARBA" id="ARBA00022448"/>
    </source>
</evidence>
<feature type="chain" id="PRO_5047423742" evidence="10">
    <location>
        <begin position="21"/>
        <end position="1088"/>
    </location>
</feature>
<accession>A0ABW6A286</accession>
<dbReference type="Gene3D" id="2.40.170.20">
    <property type="entry name" value="TonB-dependent receptor, beta-barrel domain"/>
    <property type="match status" value="1"/>
</dbReference>
<comment type="subcellular location">
    <subcellularLocation>
        <location evidence="1 8">Cell outer membrane</location>
        <topology evidence="1 8">Multi-pass membrane protein</topology>
    </subcellularLocation>
</comment>
<evidence type="ECO:0000256" key="4">
    <source>
        <dbReference type="ARBA" id="ARBA00022692"/>
    </source>
</evidence>
<evidence type="ECO:0000256" key="10">
    <source>
        <dbReference type="SAM" id="SignalP"/>
    </source>
</evidence>
<dbReference type="Proteomes" id="UP001597511">
    <property type="component" value="Unassembled WGS sequence"/>
</dbReference>
<dbReference type="InterPro" id="IPR008969">
    <property type="entry name" value="CarboxyPept-like_regulatory"/>
</dbReference>
<evidence type="ECO:0000259" key="11">
    <source>
        <dbReference type="Pfam" id="PF00593"/>
    </source>
</evidence>
<evidence type="ECO:0000256" key="6">
    <source>
        <dbReference type="ARBA" id="ARBA00023136"/>
    </source>
</evidence>
<keyword evidence="2 8" id="KW-0813">Transport</keyword>
<dbReference type="EMBL" id="JBHUOZ010000001">
    <property type="protein sequence ID" value="MFD2918691.1"/>
    <property type="molecule type" value="Genomic_DNA"/>
</dbReference>
<dbReference type="InterPro" id="IPR039426">
    <property type="entry name" value="TonB-dep_rcpt-like"/>
</dbReference>
<comment type="caution">
    <text evidence="13">The sequence shown here is derived from an EMBL/GenBank/DDBJ whole genome shotgun (WGS) entry which is preliminary data.</text>
</comment>
<evidence type="ECO:0000256" key="9">
    <source>
        <dbReference type="RuleBase" id="RU003357"/>
    </source>
</evidence>
<evidence type="ECO:0000256" key="5">
    <source>
        <dbReference type="ARBA" id="ARBA00023077"/>
    </source>
</evidence>
<comment type="similarity">
    <text evidence="8 9">Belongs to the TonB-dependent receptor family.</text>
</comment>
<dbReference type="NCBIfam" id="TIGR04056">
    <property type="entry name" value="OMP_RagA_SusC"/>
    <property type="match status" value="1"/>
</dbReference>